<name>A0A7R9AAA7_9CRUS</name>
<evidence type="ECO:0000313" key="11">
    <source>
        <dbReference type="Proteomes" id="UP000677054"/>
    </source>
</evidence>
<gene>
    <name evidence="10" type="ORF">DSTB1V02_LOCUS10193</name>
</gene>
<accession>A0A7R9AAA7</accession>
<dbReference type="GO" id="GO:0003723">
    <property type="term" value="F:RNA binding"/>
    <property type="evidence" value="ECO:0007669"/>
    <property type="project" value="UniProtKB-KW"/>
</dbReference>
<keyword evidence="4" id="KW-0949">S-adenosyl-L-methionine</keyword>
<keyword evidence="3" id="KW-0808">Transferase</keyword>
<reference evidence="10" key="1">
    <citation type="submission" date="2020-11" db="EMBL/GenBank/DDBJ databases">
        <authorList>
            <person name="Tran Van P."/>
        </authorList>
    </citation>
    <scope>NUCLEOTIDE SEQUENCE</scope>
</reference>
<dbReference type="EC" id="2.1.1.56" evidence="1"/>
<feature type="region of interest" description="Disordered" evidence="8">
    <location>
        <begin position="327"/>
        <end position="347"/>
    </location>
</feature>
<feature type="compositionally biased region" description="Basic and acidic residues" evidence="8">
    <location>
        <begin position="334"/>
        <end position="347"/>
    </location>
</feature>
<dbReference type="SUPFAM" id="SSF53335">
    <property type="entry name" value="S-adenosyl-L-methionine-dependent methyltransferases"/>
    <property type="match status" value="1"/>
</dbReference>
<dbReference type="GO" id="GO:0004482">
    <property type="term" value="F:mRNA 5'-cap (guanine-N7-)-methyltransferase activity"/>
    <property type="evidence" value="ECO:0007669"/>
    <property type="project" value="UniProtKB-EC"/>
</dbReference>
<dbReference type="InterPro" id="IPR039753">
    <property type="entry name" value="RG7MT1"/>
</dbReference>
<sequence>MQTVRGGPPQQSSSGISSPSGQLGHVVAEHYNKLKETGLTERSKSRIFYMRNFNNWIKKRKGTPSHKLHVLDIGCGKGGDLLKWQKHGISHLICTDLADASLEHCRQRYADLQRRSGNRERTFTAEFFQADSTKEVIQEKFKDPNMSVDITSIQFSFHYCFESLSQANMMLKNAAKSLRPGGLLILTMPDCADIMSRWQESGSEEFGNEVYKIRFDSKPKPLPLFGAKYFFSLEEVTYPPFEGERAQGNPESYQHARDWIGKTSEGGKDDSSNTQKQKKRKNTQKQKKRKNTQKQKKRKNTRKQKVRIWSNRESKREILQLKYQGQKVRAVLKATEDQRERPTVRAS</sequence>
<comment type="catalytic activity">
    <reaction evidence="7">
        <text>a 5'-end (5'-triphosphoguanosine)-ribonucleoside in mRNA + S-adenosyl-L-methionine = a 5'-end (N(7)-methyl 5'-triphosphoguanosine)-ribonucleoside in mRNA + S-adenosyl-L-homocysteine</text>
        <dbReference type="Rhea" id="RHEA:67008"/>
        <dbReference type="Rhea" id="RHEA-COMP:17166"/>
        <dbReference type="Rhea" id="RHEA-COMP:17167"/>
        <dbReference type="ChEBI" id="CHEBI:57856"/>
        <dbReference type="ChEBI" id="CHEBI:59789"/>
        <dbReference type="ChEBI" id="CHEBI:156461"/>
        <dbReference type="ChEBI" id="CHEBI:167617"/>
        <dbReference type="EC" id="2.1.1.56"/>
    </reaction>
</comment>
<feature type="region of interest" description="Disordered" evidence="8">
    <location>
        <begin position="261"/>
        <end position="311"/>
    </location>
</feature>
<dbReference type="PROSITE" id="PS51562">
    <property type="entry name" value="RNA_CAP0_MT"/>
    <property type="match status" value="1"/>
</dbReference>
<dbReference type="PANTHER" id="PTHR12189:SF2">
    <property type="entry name" value="MRNA CAP GUANINE-N7 METHYLTRANSFERASE"/>
    <property type="match status" value="1"/>
</dbReference>
<dbReference type="InterPro" id="IPR029063">
    <property type="entry name" value="SAM-dependent_MTases_sf"/>
</dbReference>
<evidence type="ECO:0000259" key="9">
    <source>
        <dbReference type="PROSITE" id="PS51562"/>
    </source>
</evidence>
<protein>
    <recommendedName>
        <fullName evidence="1">mRNA (guanine-N(7))-methyltransferase</fullName>
        <ecNumber evidence="1">2.1.1.56</ecNumber>
    </recommendedName>
</protein>
<feature type="region of interest" description="Disordered" evidence="8">
    <location>
        <begin position="1"/>
        <end position="22"/>
    </location>
</feature>
<evidence type="ECO:0000256" key="2">
    <source>
        <dbReference type="ARBA" id="ARBA00022603"/>
    </source>
</evidence>
<feature type="compositionally biased region" description="Basic and acidic residues" evidence="8">
    <location>
        <begin position="261"/>
        <end position="271"/>
    </location>
</feature>
<evidence type="ECO:0000256" key="8">
    <source>
        <dbReference type="SAM" id="MobiDB-lite"/>
    </source>
</evidence>
<organism evidence="10">
    <name type="scientific">Darwinula stevensoni</name>
    <dbReference type="NCBI Taxonomy" id="69355"/>
    <lineage>
        <taxon>Eukaryota</taxon>
        <taxon>Metazoa</taxon>
        <taxon>Ecdysozoa</taxon>
        <taxon>Arthropoda</taxon>
        <taxon>Crustacea</taxon>
        <taxon>Oligostraca</taxon>
        <taxon>Ostracoda</taxon>
        <taxon>Podocopa</taxon>
        <taxon>Podocopida</taxon>
        <taxon>Darwinulocopina</taxon>
        <taxon>Darwinuloidea</taxon>
        <taxon>Darwinulidae</taxon>
        <taxon>Darwinula</taxon>
    </lineage>
</organism>
<dbReference type="OrthoDB" id="10248867at2759"/>
<dbReference type="EMBL" id="CAJPEV010002848">
    <property type="protein sequence ID" value="CAG0898212.1"/>
    <property type="molecule type" value="Genomic_DNA"/>
</dbReference>
<dbReference type="GO" id="GO:0005634">
    <property type="term" value="C:nucleus"/>
    <property type="evidence" value="ECO:0007669"/>
    <property type="project" value="TreeGrafter"/>
</dbReference>
<dbReference type="PANTHER" id="PTHR12189">
    <property type="entry name" value="MRNA GUANINE-7- METHYLTRANSFERASE"/>
    <property type="match status" value="1"/>
</dbReference>
<evidence type="ECO:0000256" key="4">
    <source>
        <dbReference type="ARBA" id="ARBA00022691"/>
    </source>
</evidence>
<dbReference type="Gene3D" id="3.40.50.150">
    <property type="entry name" value="Vaccinia Virus protein VP39"/>
    <property type="match status" value="1"/>
</dbReference>
<dbReference type="Proteomes" id="UP000677054">
    <property type="component" value="Unassembled WGS sequence"/>
</dbReference>
<proteinExistence type="predicted"/>
<evidence type="ECO:0000256" key="6">
    <source>
        <dbReference type="ARBA" id="ARBA00023042"/>
    </source>
</evidence>
<dbReference type="AlphaFoldDB" id="A0A7R9AAA7"/>
<feature type="compositionally biased region" description="Basic residues" evidence="8">
    <location>
        <begin position="276"/>
        <end position="306"/>
    </location>
</feature>
<keyword evidence="6" id="KW-0506">mRNA capping</keyword>
<keyword evidence="5" id="KW-0694">RNA-binding</keyword>
<dbReference type="InterPro" id="IPR004971">
    <property type="entry name" value="mRNA_G-N7_MeTrfase_dom"/>
</dbReference>
<dbReference type="CDD" id="cd02440">
    <property type="entry name" value="AdoMet_MTases"/>
    <property type="match status" value="1"/>
</dbReference>
<keyword evidence="11" id="KW-1185">Reference proteome</keyword>
<keyword evidence="6" id="KW-0507">mRNA processing</keyword>
<evidence type="ECO:0000256" key="5">
    <source>
        <dbReference type="ARBA" id="ARBA00022884"/>
    </source>
</evidence>
<dbReference type="EMBL" id="LR902365">
    <property type="protein sequence ID" value="CAD7250417.1"/>
    <property type="molecule type" value="Genomic_DNA"/>
</dbReference>
<feature type="domain" description="MRNA cap 0 methyltransferase" evidence="9">
    <location>
        <begin position="45"/>
        <end position="236"/>
    </location>
</feature>
<keyword evidence="2" id="KW-0489">Methyltransferase</keyword>
<dbReference type="Pfam" id="PF03291">
    <property type="entry name" value="mRNA_G-N7_MeTrfase"/>
    <property type="match status" value="1"/>
</dbReference>
<evidence type="ECO:0000256" key="3">
    <source>
        <dbReference type="ARBA" id="ARBA00022679"/>
    </source>
</evidence>
<evidence type="ECO:0000256" key="7">
    <source>
        <dbReference type="ARBA" id="ARBA00044712"/>
    </source>
</evidence>
<evidence type="ECO:0000313" key="10">
    <source>
        <dbReference type="EMBL" id="CAD7250417.1"/>
    </source>
</evidence>
<evidence type="ECO:0000256" key="1">
    <source>
        <dbReference type="ARBA" id="ARBA00011926"/>
    </source>
</evidence>